<feature type="transmembrane region" description="Helical" evidence="1">
    <location>
        <begin position="237"/>
        <end position="256"/>
    </location>
</feature>
<keyword evidence="1" id="KW-0812">Transmembrane</keyword>
<feature type="transmembrane region" description="Helical" evidence="1">
    <location>
        <begin position="12"/>
        <end position="36"/>
    </location>
</feature>
<dbReference type="RefSeq" id="WP_212698138.1">
    <property type="nucleotide sequence ID" value="NZ_CP058649.1"/>
</dbReference>
<evidence type="ECO:0000313" key="3">
    <source>
        <dbReference type="Proteomes" id="UP000683246"/>
    </source>
</evidence>
<dbReference type="EMBL" id="CP058649">
    <property type="protein sequence ID" value="QUI22646.1"/>
    <property type="molecule type" value="Genomic_DNA"/>
</dbReference>
<organism evidence="2 3">
    <name type="scientific">Vallitalea pronyensis</name>
    <dbReference type="NCBI Taxonomy" id="1348613"/>
    <lineage>
        <taxon>Bacteria</taxon>
        <taxon>Bacillati</taxon>
        <taxon>Bacillota</taxon>
        <taxon>Clostridia</taxon>
        <taxon>Lachnospirales</taxon>
        <taxon>Vallitaleaceae</taxon>
        <taxon>Vallitalea</taxon>
    </lineage>
</organism>
<proteinExistence type="predicted"/>
<feature type="transmembrane region" description="Helical" evidence="1">
    <location>
        <begin position="56"/>
        <end position="84"/>
    </location>
</feature>
<feature type="transmembrane region" description="Helical" evidence="1">
    <location>
        <begin position="133"/>
        <end position="153"/>
    </location>
</feature>
<name>A0A8J8SGI8_9FIRM</name>
<protein>
    <recommendedName>
        <fullName evidence="4">Nucleoside transporter/FeoB GTPase Gate domain-containing protein</fullName>
    </recommendedName>
</protein>
<keyword evidence="1" id="KW-1133">Transmembrane helix</keyword>
<evidence type="ECO:0008006" key="4">
    <source>
        <dbReference type="Google" id="ProtNLM"/>
    </source>
</evidence>
<feature type="transmembrane region" description="Helical" evidence="1">
    <location>
        <begin position="364"/>
        <end position="385"/>
    </location>
</feature>
<keyword evidence="1" id="KW-0472">Membrane</keyword>
<accession>A0A8J8SGI8</accession>
<evidence type="ECO:0000313" key="2">
    <source>
        <dbReference type="EMBL" id="QUI22646.1"/>
    </source>
</evidence>
<gene>
    <name evidence="2" type="ORF">HZI73_10205</name>
</gene>
<keyword evidence="3" id="KW-1185">Reference proteome</keyword>
<dbReference type="Proteomes" id="UP000683246">
    <property type="component" value="Chromosome"/>
</dbReference>
<evidence type="ECO:0000256" key="1">
    <source>
        <dbReference type="SAM" id="Phobius"/>
    </source>
</evidence>
<feature type="transmembrane region" description="Helical" evidence="1">
    <location>
        <begin position="323"/>
        <end position="344"/>
    </location>
</feature>
<reference evidence="2" key="1">
    <citation type="submission" date="2020-07" db="EMBL/GenBank/DDBJ databases">
        <title>Vallitalea pronyensis genome.</title>
        <authorList>
            <person name="Postec A."/>
        </authorList>
    </citation>
    <scope>NUCLEOTIDE SEQUENCE</scope>
    <source>
        <strain evidence="2">FatNI3</strain>
    </source>
</reference>
<feature type="transmembrane region" description="Helical" evidence="1">
    <location>
        <begin position="165"/>
        <end position="187"/>
    </location>
</feature>
<dbReference type="AlphaFoldDB" id="A0A8J8SGI8"/>
<dbReference type="KEGG" id="vpy:HZI73_10205"/>
<sequence>MEKNANVKKVISIEGLAAIVIIGIFFSYLCGVMGLVNMFNTLISTAHDLLINTVFFIMGITVLAGAFGSVLSEFGIISILNRILSFLMKPLYKMPGAAVLGVVTTYLSDNPAIITLANDKGFKRYFKKYQLPALTNVGTAFGMGLVVTSFMIAQQSPIGESFIGPALIGNIGAIIGSIVSVRIMLYFTKKEYGVEEMAVESNGSSLNLLKYREVREGNLGSRLLESLLEGGKSGVDLGLSIIPGVLIICTFVMMLTNGPSASGVYTGSAYEGVGLFTYLADKLNFILDPLFGFSSNEAIAVPITSLGSVGAAIGMVPKMLKEGLIGGNEIAIFTAMGMCWSGYLSTHVAMMDSLKCRKLTGKAIISHTFGGLIAGIMAHWIYVIWTSVS</sequence>